<dbReference type="InterPro" id="IPR032465">
    <property type="entry name" value="ACMSD"/>
</dbReference>
<evidence type="ECO:0000256" key="12">
    <source>
        <dbReference type="RuleBase" id="RU366045"/>
    </source>
</evidence>
<evidence type="ECO:0000256" key="8">
    <source>
        <dbReference type="ARBA" id="ARBA00022833"/>
    </source>
</evidence>
<sequence length="94" mass="10111">VLGMPAETTIAICSMIMGGIFEKFPKLKVCFAHGGGSFPYTVGRISHGFNMRPDLCAVDNKVDPRKYLGSFYTDSLVHDGGALRLLTSVIGEVS</sequence>
<keyword evidence="7 12" id="KW-0210">Decarboxylase</keyword>
<dbReference type="GO" id="GO:0019748">
    <property type="term" value="P:secondary metabolic process"/>
    <property type="evidence" value="ECO:0007669"/>
    <property type="project" value="TreeGrafter"/>
</dbReference>
<keyword evidence="8" id="KW-0862">Zinc</keyword>
<evidence type="ECO:0000256" key="2">
    <source>
        <dbReference type="ARBA" id="ARBA00005871"/>
    </source>
</evidence>
<accession>A0A091UFL4</accession>
<keyword evidence="9 12" id="KW-0456">Lyase</keyword>
<dbReference type="UniPathway" id="UPA00270"/>
<dbReference type="GO" id="GO:1904985">
    <property type="term" value="P:negative regulation of quinolinate biosynthetic process"/>
    <property type="evidence" value="ECO:0007669"/>
    <property type="project" value="UniProtKB-UniRule"/>
</dbReference>
<comment type="function">
    <text evidence="10">Converts alpha-amino-beta-carboxymuconate-epsilon-semialdehyde (ACMS) to alpha-aminomuconate semialdehyde (AMS). ACMS can be converted non-enzymatically to quinolate (QA), a key precursor of NAD, and a potent endogenous excitotoxin of neuronal cells which is implicated in the pathogenesis of various neurodegenerative disorders. In the presence of ACMSD, ACMS is converted to AMS, a benign catabolite. ACMSD ultimately controls the metabolic fate of tryptophan catabolism along the kynurenine pathway.</text>
</comment>
<dbReference type="PANTHER" id="PTHR21240:SF27">
    <property type="entry name" value="2-AMINO-3-CARBOXYMUCONATE-6-SEMIALDEHYDE DECARBOXYLASE"/>
    <property type="match status" value="1"/>
</dbReference>
<comment type="similarity">
    <text evidence="2">Belongs to the metallo-dependent hydrolases superfamily. ACMSD family.</text>
</comment>
<dbReference type="OrthoDB" id="191270at2759"/>
<comment type="pathway">
    <text evidence="1 12">Secondary metabolite metabolism; quinolate metabolism.</text>
</comment>
<evidence type="ECO:0000256" key="9">
    <source>
        <dbReference type="ARBA" id="ARBA00023239"/>
    </source>
</evidence>
<dbReference type="Pfam" id="PF04909">
    <property type="entry name" value="Amidohydro_2"/>
    <property type="match status" value="1"/>
</dbReference>
<feature type="domain" description="Amidohydrolase-related" evidence="13">
    <location>
        <begin position="3"/>
        <end position="91"/>
    </location>
</feature>
<proteinExistence type="inferred from homology"/>
<organism evidence="14 15">
    <name type="scientific">Phoenicopterus ruber ruber</name>
    <dbReference type="NCBI Taxonomy" id="9218"/>
    <lineage>
        <taxon>Eukaryota</taxon>
        <taxon>Metazoa</taxon>
        <taxon>Chordata</taxon>
        <taxon>Craniata</taxon>
        <taxon>Vertebrata</taxon>
        <taxon>Euteleostomi</taxon>
        <taxon>Archelosauria</taxon>
        <taxon>Archosauria</taxon>
        <taxon>Dinosauria</taxon>
        <taxon>Saurischia</taxon>
        <taxon>Theropoda</taxon>
        <taxon>Coelurosauria</taxon>
        <taxon>Aves</taxon>
        <taxon>Neognathae</taxon>
        <taxon>Neoaves</taxon>
        <taxon>Mirandornithes</taxon>
        <taxon>Phoenicopteriformes</taxon>
        <taxon>Phoenicopteridae</taxon>
        <taxon>Phoenicopterus</taxon>
    </lineage>
</organism>
<comment type="catalytic activity">
    <reaction evidence="12">
        <text>2-amino-3-carboxymuconate 6-semialdehyde + H(+) = 2-aminomuconate 6-semialdehyde + CO2</text>
        <dbReference type="Rhea" id="RHEA:16557"/>
        <dbReference type="ChEBI" id="CHEBI:15378"/>
        <dbReference type="ChEBI" id="CHEBI:16526"/>
        <dbReference type="ChEBI" id="CHEBI:77634"/>
        <dbReference type="ChEBI" id="CHEBI:77803"/>
        <dbReference type="EC" id="4.1.1.45"/>
    </reaction>
</comment>
<evidence type="ECO:0000256" key="3">
    <source>
        <dbReference type="ARBA" id="ARBA00011245"/>
    </source>
</evidence>
<evidence type="ECO:0000313" key="15">
    <source>
        <dbReference type="Proteomes" id="UP000053700"/>
    </source>
</evidence>
<evidence type="ECO:0000313" key="14">
    <source>
        <dbReference type="EMBL" id="KFQ88515.1"/>
    </source>
</evidence>
<dbReference type="EMBL" id="KK429029">
    <property type="protein sequence ID" value="KFQ88515.1"/>
    <property type="molecule type" value="Genomic_DNA"/>
</dbReference>
<dbReference type="GO" id="GO:0001760">
    <property type="term" value="F:aminocarboxymuconate-semialdehyde decarboxylase activity"/>
    <property type="evidence" value="ECO:0007669"/>
    <property type="project" value="UniProtKB-UniRule"/>
</dbReference>
<evidence type="ECO:0000256" key="1">
    <source>
        <dbReference type="ARBA" id="ARBA00005079"/>
    </source>
</evidence>
<dbReference type="Gene3D" id="3.20.20.140">
    <property type="entry name" value="Metal-dependent hydrolases"/>
    <property type="match status" value="1"/>
</dbReference>
<keyword evidence="15" id="KW-1185">Reference proteome</keyword>
<dbReference type="InterPro" id="IPR006680">
    <property type="entry name" value="Amidohydro-rel"/>
</dbReference>
<dbReference type="GO" id="GO:0046872">
    <property type="term" value="F:metal ion binding"/>
    <property type="evidence" value="ECO:0007669"/>
    <property type="project" value="UniProtKB-KW"/>
</dbReference>
<reference evidence="14 15" key="1">
    <citation type="submission" date="2014-04" db="EMBL/GenBank/DDBJ databases">
        <title>Genome evolution of avian class.</title>
        <authorList>
            <person name="Zhang G."/>
            <person name="Li C."/>
        </authorList>
    </citation>
    <scope>NUCLEOTIDE SEQUENCE [LARGE SCALE GENOMIC DNA]</scope>
    <source>
        <strain evidence="14">BGI_N337</strain>
    </source>
</reference>
<evidence type="ECO:0000256" key="6">
    <source>
        <dbReference type="ARBA" id="ARBA00022723"/>
    </source>
</evidence>
<dbReference type="InterPro" id="IPR032466">
    <property type="entry name" value="Metal_Hydrolase"/>
</dbReference>
<evidence type="ECO:0000256" key="7">
    <source>
        <dbReference type="ARBA" id="ARBA00022793"/>
    </source>
</evidence>
<dbReference type="EC" id="4.1.1.45" evidence="4 12"/>
<dbReference type="Proteomes" id="UP000053700">
    <property type="component" value="Unassembled WGS sequence"/>
</dbReference>
<evidence type="ECO:0000256" key="4">
    <source>
        <dbReference type="ARBA" id="ARBA00012365"/>
    </source>
</evidence>
<keyword evidence="6" id="KW-0479">Metal-binding</keyword>
<dbReference type="GO" id="GO:0005829">
    <property type="term" value="C:cytosol"/>
    <property type="evidence" value="ECO:0007669"/>
    <property type="project" value="UniProtKB-UniRule"/>
</dbReference>
<protein>
    <recommendedName>
        <fullName evidence="5 12">2-amino-3-carboxymuconate-6-semialdehyde decarboxylase</fullName>
        <ecNumber evidence="4 12">4.1.1.45</ecNumber>
    </recommendedName>
    <alternativeName>
        <fullName evidence="11 12">Picolinate carboxylase</fullName>
    </alternativeName>
</protein>
<evidence type="ECO:0000256" key="11">
    <source>
        <dbReference type="ARBA" id="ARBA00031120"/>
    </source>
</evidence>
<feature type="non-terminal residue" evidence="14">
    <location>
        <position position="1"/>
    </location>
</feature>
<evidence type="ECO:0000256" key="5">
    <source>
        <dbReference type="ARBA" id="ARBA00021214"/>
    </source>
</evidence>
<evidence type="ECO:0000256" key="10">
    <source>
        <dbReference type="ARBA" id="ARBA00025318"/>
    </source>
</evidence>
<name>A0A091UFL4_PHORB</name>
<dbReference type="SUPFAM" id="SSF51556">
    <property type="entry name" value="Metallo-dependent hydrolases"/>
    <property type="match status" value="1"/>
</dbReference>
<comment type="subunit">
    <text evidence="3 12">Monomer.</text>
</comment>
<dbReference type="AlphaFoldDB" id="A0A091UFL4"/>
<evidence type="ECO:0000259" key="13">
    <source>
        <dbReference type="Pfam" id="PF04909"/>
    </source>
</evidence>
<dbReference type="GO" id="GO:0016787">
    <property type="term" value="F:hydrolase activity"/>
    <property type="evidence" value="ECO:0007669"/>
    <property type="project" value="InterPro"/>
</dbReference>
<dbReference type="PANTHER" id="PTHR21240">
    <property type="entry name" value="2-AMINO-3-CARBOXYLMUCONATE-6-SEMIALDEHYDE DECARBOXYLASE"/>
    <property type="match status" value="1"/>
</dbReference>
<feature type="non-terminal residue" evidence="14">
    <location>
        <position position="94"/>
    </location>
</feature>
<gene>
    <name evidence="14" type="ORF">N337_08840</name>
</gene>